<feature type="chain" id="PRO_5038758383" evidence="1">
    <location>
        <begin position="26"/>
        <end position="252"/>
    </location>
</feature>
<dbReference type="EMBL" id="JADIMK010000067">
    <property type="protein sequence ID" value="MBO8455972.1"/>
    <property type="molecule type" value="Genomic_DNA"/>
</dbReference>
<reference evidence="4" key="2">
    <citation type="journal article" date="2021" name="PeerJ">
        <title>Extensive microbial diversity within the chicken gut microbiome revealed by metagenomics and culture.</title>
        <authorList>
            <person name="Gilroy R."/>
            <person name="Ravi A."/>
            <person name="Getino M."/>
            <person name="Pursley I."/>
            <person name="Horton D.L."/>
            <person name="Alikhan N.F."/>
            <person name="Baker D."/>
            <person name="Gharbi K."/>
            <person name="Hall N."/>
            <person name="Watson M."/>
            <person name="Adriaenssens E.M."/>
            <person name="Foster-Nyarko E."/>
            <person name="Jarju S."/>
            <person name="Secka A."/>
            <person name="Antonio M."/>
            <person name="Oren A."/>
            <person name="Chaudhuri R.R."/>
            <person name="La Ragione R."/>
            <person name="Hildebrand F."/>
            <person name="Pallen M.J."/>
        </authorList>
    </citation>
    <scope>NUCLEOTIDE SEQUENCE</scope>
    <source>
        <strain evidence="4">B1-3475</strain>
    </source>
</reference>
<accession>A0A9D9N0H1</accession>
<evidence type="ECO:0000259" key="2">
    <source>
        <dbReference type="Pfam" id="PF11738"/>
    </source>
</evidence>
<name>A0A9D9N0H1_9BACT</name>
<dbReference type="InterPro" id="IPR025303">
    <property type="entry name" value="PdaC"/>
</dbReference>
<evidence type="ECO:0000256" key="1">
    <source>
        <dbReference type="SAM" id="SignalP"/>
    </source>
</evidence>
<dbReference type="Pfam" id="PF13739">
    <property type="entry name" value="PdaC"/>
    <property type="match status" value="1"/>
</dbReference>
<evidence type="ECO:0000313" key="4">
    <source>
        <dbReference type="EMBL" id="MBO8455972.1"/>
    </source>
</evidence>
<dbReference type="InterPro" id="IPR021729">
    <property type="entry name" value="DUF3298"/>
</dbReference>
<dbReference type="AlphaFoldDB" id="A0A9D9N0H1"/>
<protein>
    <submittedName>
        <fullName evidence="4">DUF3298 domain-containing protein</fullName>
    </submittedName>
</protein>
<organism evidence="4 5">
    <name type="scientific">Candidatus Cryptobacteroides intestinigallinarum</name>
    <dbReference type="NCBI Taxonomy" id="2840767"/>
    <lineage>
        <taxon>Bacteria</taxon>
        <taxon>Pseudomonadati</taxon>
        <taxon>Bacteroidota</taxon>
        <taxon>Bacteroidia</taxon>
        <taxon>Bacteroidales</taxon>
        <taxon>Candidatus Cryptobacteroides</taxon>
    </lineage>
</organism>
<comment type="caution">
    <text evidence="4">The sequence shown here is derived from an EMBL/GenBank/DDBJ whole genome shotgun (WGS) entry which is preliminary data.</text>
</comment>
<feature type="signal peptide" evidence="1">
    <location>
        <begin position="1"/>
        <end position="25"/>
    </location>
</feature>
<dbReference type="Pfam" id="PF11738">
    <property type="entry name" value="DUF3298"/>
    <property type="match status" value="1"/>
</dbReference>
<dbReference type="Gene3D" id="3.30.565.40">
    <property type="entry name" value="Fervidobacterium nodosum Rt17-B1 like"/>
    <property type="match status" value="1"/>
</dbReference>
<proteinExistence type="predicted"/>
<gene>
    <name evidence="4" type="ORF">IAC08_06165</name>
</gene>
<feature type="domain" description="DUF3298" evidence="2">
    <location>
        <begin position="171"/>
        <end position="245"/>
    </location>
</feature>
<keyword evidence="1" id="KW-0732">Signal</keyword>
<evidence type="ECO:0000313" key="5">
    <source>
        <dbReference type="Proteomes" id="UP000823617"/>
    </source>
</evidence>
<dbReference type="InterPro" id="IPR037126">
    <property type="entry name" value="PdaC/RsiV-like_sf"/>
</dbReference>
<reference evidence="4" key="1">
    <citation type="submission" date="2020-10" db="EMBL/GenBank/DDBJ databases">
        <authorList>
            <person name="Gilroy R."/>
        </authorList>
    </citation>
    <scope>NUCLEOTIDE SEQUENCE</scope>
    <source>
        <strain evidence="4">B1-3475</strain>
    </source>
</reference>
<dbReference type="Proteomes" id="UP000823617">
    <property type="component" value="Unassembled WGS sequence"/>
</dbReference>
<evidence type="ECO:0000259" key="3">
    <source>
        <dbReference type="Pfam" id="PF13739"/>
    </source>
</evidence>
<feature type="domain" description="Deacetylase PdaC" evidence="3">
    <location>
        <begin position="48"/>
        <end position="153"/>
    </location>
</feature>
<dbReference type="Gene3D" id="3.90.640.20">
    <property type="entry name" value="Heat-shock cognate protein, ATPase"/>
    <property type="match status" value="1"/>
</dbReference>
<sequence>MKLTSMISAAAVCAALAMVSCSRNPEPVTITVSETAALAQGREDSLRIDISAQYPGFKAGSKTGLAITSAITGMLFGEDYMSLEPDAAATAYADSLIEEYRAENLPMLDMEELAGAQMSWDDITEGKIAYTKDNMLSYIADKYMYRGGAHGMSSRYACNFDLRTGKQISEEDFFRKGYDGELTALLTSHLEESLPSPEDMDMLFVQEIEPNGNFYLSDKGVTYIYNHYEIAPYSMGIIEVTVPWDELGDLRK</sequence>
<dbReference type="PROSITE" id="PS51257">
    <property type="entry name" value="PROKAR_LIPOPROTEIN"/>
    <property type="match status" value="1"/>
</dbReference>